<organism evidence="1 2">
    <name type="scientific">Aspergillus nanangensis</name>
    <dbReference type="NCBI Taxonomy" id="2582783"/>
    <lineage>
        <taxon>Eukaryota</taxon>
        <taxon>Fungi</taxon>
        <taxon>Dikarya</taxon>
        <taxon>Ascomycota</taxon>
        <taxon>Pezizomycotina</taxon>
        <taxon>Eurotiomycetes</taxon>
        <taxon>Eurotiomycetidae</taxon>
        <taxon>Eurotiales</taxon>
        <taxon>Aspergillaceae</taxon>
        <taxon>Aspergillus</taxon>
        <taxon>Aspergillus subgen. Circumdati</taxon>
    </lineage>
</organism>
<dbReference type="Proteomes" id="UP001194746">
    <property type="component" value="Unassembled WGS sequence"/>
</dbReference>
<evidence type="ECO:0000313" key="1">
    <source>
        <dbReference type="EMBL" id="KAF9884800.1"/>
    </source>
</evidence>
<keyword evidence="2" id="KW-1185">Reference proteome</keyword>
<sequence length="143" mass="15854">MTLCRALADAASRVSQRGLRPVQSSRDDLAKITRIEMSLSCISRLGVNNAPEEGIAPGDRPGATWKSLLELKCHCRALAILRVGWWNISFNLSASNWASGDENWPWVQILVALRAYSEPMKQNLVRKFESLVTAIMLEGKASD</sequence>
<accession>A0AAD4GPV5</accession>
<dbReference type="AlphaFoldDB" id="A0AAD4GPV5"/>
<dbReference type="EMBL" id="VCAU01000111">
    <property type="protein sequence ID" value="KAF9884800.1"/>
    <property type="molecule type" value="Genomic_DNA"/>
</dbReference>
<gene>
    <name evidence="1" type="ORF">FE257_001216</name>
</gene>
<protein>
    <submittedName>
        <fullName evidence="1">Uncharacterized protein</fullName>
    </submittedName>
</protein>
<reference evidence="1" key="2">
    <citation type="submission" date="2020-02" db="EMBL/GenBank/DDBJ databases">
        <authorList>
            <person name="Gilchrist C.L.M."/>
            <person name="Chooi Y.-H."/>
        </authorList>
    </citation>
    <scope>NUCLEOTIDE SEQUENCE</scope>
    <source>
        <strain evidence="1">MST-FP2251</strain>
    </source>
</reference>
<evidence type="ECO:0000313" key="2">
    <source>
        <dbReference type="Proteomes" id="UP001194746"/>
    </source>
</evidence>
<reference evidence="1" key="1">
    <citation type="journal article" date="2019" name="Beilstein J. Org. Chem.">
        <title>Nanangenines: drimane sesquiterpenoids as the dominant metabolite cohort of a novel Australian fungus, Aspergillus nanangensis.</title>
        <authorList>
            <person name="Lacey H.J."/>
            <person name="Gilchrist C.L.M."/>
            <person name="Crombie A."/>
            <person name="Kalaitzis J.A."/>
            <person name="Vuong D."/>
            <person name="Rutledge P.J."/>
            <person name="Turner P."/>
            <person name="Pitt J.I."/>
            <person name="Lacey E."/>
            <person name="Chooi Y.H."/>
            <person name="Piggott A.M."/>
        </authorList>
    </citation>
    <scope>NUCLEOTIDE SEQUENCE</scope>
    <source>
        <strain evidence="1">MST-FP2251</strain>
    </source>
</reference>
<proteinExistence type="predicted"/>
<name>A0AAD4GPV5_ASPNN</name>
<comment type="caution">
    <text evidence="1">The sequence shown here is derived from an EMBL/GenBank/DDBJ whole genome shotgun (WGS) entry which is preliminary data.</text>
</comment>